<protein>
    <submittedName>
        <fullName evidence="6">AT-rich interactive domain-containing protein 5B</fullName>
    </submittedName>
</protein>
<dbReference type="CDD" id="cd16869">
    <property type="entry name" value="ARID_ARID5"/>
    <property type="match status" value="1"/>
</dbReference>
<dbReference type="SMART" id="SM01014">
    <property type="entry name" value="ARID"/>
    <property type="match status" value="1"/>
</dbReference>
<dbReference type="SUPFAM" id="SSF46774">
    <property type="entry name" value="ARID-like"/>
    <property type="match status" value="1"/>
</dbReference>
<keyword evidence="3" id="KW-0539">Nucleus</keyword>
<keyword evidence="1" id="KW-0805">Transcription regulation</keyword>
<dbReference type="PANTHER" id="PTHR13964">
    <property type="entry name" value="RBP-RELATED"/>
    <property type="match status" value="1"/>
</dbReference>
<feature type="region of interest" description="Disordered" evidence="4">
    <location>
        <begin position="694"/>
        <end position="739"/>
    </location>
</feature>
<dbReference type="AlphaFoldDB" id="A0A6J8B2Y7"/>
<feature type="compositionally biased region" description="Polar residues" evidence="4">
    <location>
        <begin position="694"/>
        <end position="703"/>
    </location>
</feature>
<evidence type="ECO:0000256" key="4">
    <source>
        <dbReference type="SAM" id="MobiDB-lite"/>
    </source>
</evidence>
<gene>
    <name evidence="6" type="ORF">MCOR_13282</name>
</gene>
<organism evidence="6 7">
    <name type="scientific">Mytilus coruscus</name>
    <name type="common">Sea mussel</name>
    <dbReference type="NCBI Taxonomy" id="42192"/>
    <lineage>
        <taxon>Eukaryota</taxon>
        <taxon>Metazoa</taxon>
        <taxon>Spiralia</taxon>
        <taxon>Lophotrochozoa</taxon>
        <taxon>Mollusca</taxon>
        <taxon>Bivalvia</taxon>
        <taxon>Autobranchia</taxon>
        <taxon>Pteriomorphia</taxon>
        <taxon>Mytilida</taxon>
        <taxon>Mytiloidea</taxon>
        <taxon>Mytilidae</taxon>
        <taxon>Mytilinae</taxon>
        <taxon>Mytilus</taxon>
    </lineage>
</organism>
<evidence type="ECO:0000313" key="6">
    <source>
        <dbReference type="EMBL" id="CAC5376738.1"/>
    </source>
</evidence>
<evidence type="ECO:0000256" key="2">
    <source>
        <dbReference type="ARBA" id="ARBA00023163"/>
    </source>
</evidence>
<evidence type="ECO:0000256" key="1">
    <source>
        <dbReference type="ARBA" id="ARBA00023015"/>
    </source>
</evidence>
<feature type="domain" description="ARID" evidence="5">
    <location>
        <begin position="311"/>
        <end position="403"/>
    </location>
</feature>
<dbReference type="Pfam" id="PF01388">
    <property type="entry name" value="ARID"/>
    <property type="match status" value="1"/>
</dbReference>
<evidence type="ECO:0000256" key="3">
    <source>
        <dbReference type="ARBA" id="ARBA00023242"/>
    </source>
</evidence>
<sequence>MDTHNIQFVGAPCGRHAQNTFYKALKYLEDGKYKILTLGEFFYMKISKLSPVCVGELQMIYSIKQQEDVHVMTSVRTYFLPEHTPEGRQETHGEDELFAFSEKLILKAEDLVCLLEDGVRWTWGRRLFQEDELEGDITNSDDLDQRMTIRNCGMNFSDVDKEKEAIGYKRSESYIRSESSTQLTILSYPQYCRYRAVLRRLEHVKDKWLKSVVICAIGGIISKSKDNRIMFCRETFYDADLETLEINCEHLAPNLKGRKRRKRSSIMGENGESDSNDVSSEYSIPTVPKEKTGKRESALRNGFRIDKMRVSKDEQEFLFSLHKFMKKRNSPIGRIPSLGFKQIDLYMFWSHAMKIGGYAAITQKRMWKHLYDILGGNPGSTSAATCTRRHYEKLLLPYERHTRGDLANRPLPLKSKKSKILGRPPGKPLGRPPKDKEKKTTPDKTEMRESPKEVMKESPTVVSEDKLMNRIKRVNLRERFKLKLQEKALKWEELRNQKAKDRDKVKRGSSNPRTVKNILNSAMAHKSEVESSKENKQTEETSQNICEAKIDITAVKKEPSDLLASPTKHVANQSKLFRPPDVQSTSAKIENKILSQPNPAISLCGPHHPSQQMFYPHPFVQLGAMHPLGLPIINQLPMAMQQYLQPNLPAAKPVHRPNILRSPTGLPKSFHVSSVTTEQDKMAALALFQQPAHTNNHHSNIPSQLPGKSPITPPAHAHQKRSHESLYSPKYDIPSHPKSLSNKSLLFDFETSKRMKKDSETSVNSKTKSATDDEQPQDLSMKTLCKKSESNSDNNVLRQQSSTSSSKDSSVKSQRSEMTLNLPKHSMANILKTPVFSKRSSSPSNVFSNKSPVFSSSSSHSSTKGDILQTTSPCSQPSVISPVHPAFPQHFLRSPVPQPGMFPSQLQQLYEAQIRATQVAALEEMMQRDHNMYPRMPFPMFMPQMPLHMNNSKTKITMHMQNSVKIQHFVI</sequence>
<evidence type="ECO:0000313" key="7">
    <source>
        <dbReference type="Proteomes" id="UP000507470"/>
    </source>
</evidence>
<dbReference type="OrthoDB" id="1938591at2759"/>
<dbReference type="PANTHER" id="PTHR13964:SF44">
    <property type="entry name" value="ARID DOMAIN-CONTAINING PROTEIN"/>
    <property type="match status" value="1"/>
</dbReference>
<dbReference type="PROSITE" id="PS51011">
    <property type="entry name" value="ARID"/>
    <property type="match status" value="1"/>
</dbReference>
<proteinExistence type="predicted"/>
<dbReference type="EMBL" id="CACVKT020002230">
    <property type="protein sequence ID" value="CAC5376738.1"/>
    <property type="molecule type" value="Genomic_DNA"/>
</dbReference>
<feature type="compositionally biased region" description="Basic and acidic residues" evidence="4">
    <location>
        <begin position="432"/>
        <end position="456"/>
    </location>
</feature>
<feature type="region of interest" description="Disordered" evidence="4">
    <location>
        <begin position="753"/>
        <end position="880"/>
    </location>
</feature>
<feature type="region of interest" description="Disordered" evidence="4">
    <location>
        <begin position="405"/>
        <end position="460"/>
    </location>
</feature>
<dbReference type="InterPro" id="IPR001606">
    <property type="entry name" value="ARID_dom"/>
</dbReference>
<dbReference type="GO" id="GO:0000976">
    <property type="term" value="F:transcription cis-regulatory region binding"/>
    <property type="evidence" value="ECO:0007669"/>
    <property type="project" value="TreeGrafter"/>
</dbReference>
<feature type="compositionally biased region" description="Low complexity" evidence="4">
    <location>
        <begin position="798"/>
        <end position="813"/>
    </location>
</feature>
<feature type="compositionally biased region" description="Low complexity" evidence="4">
    <location>
        <begin position="834"/>
        <end position="862"/>
    </location>
</feature>
<keyword evidence="2" id="KW-0804">Transcription</keyword>
<reference evidence="6 7" key="1">
    <citation type="submission" date="2020-06" db="EMBL/GenBank/DDBJ databases">
        <authorList>
            <person name="Li R."/>
            <person name="Bekaert M."/>
        </authorList>
    </citation>
    <scope>NUCLEOTIDE SEQUENCE [LARGE SCALE GENOMIC DNA]</scope>
    <source>
        <strain evidence="7">wild</strain>
    </source>
</reference>
<name>A0A6J8B2Y7_MYTCO</name>
<dbReference type="GO" id="GO:0006357">
    <property type="term" value="P:regulation of transcription by RNA polymerase II"/>
    <property type="evidence" value="ECO:0007669"/>
    <property type="project" value="TreeGrafter"/>
</dbReference>
<evidence type="ECO:0000259" key="5">
    <source>
        <dbReference type="PROSITE" id="PS51011"/>
    </source>
</evidence>
<dbReference type="SMART" id="SM00501">
    <property type="entry name" value="BRIGHT"/>
    <property type="match status" value="1"/>
</dbReference>
<dbReference type="InterPro" id="IPR051232">
    <property type="entry name" value="ARID/SWI1_ChromRemod"/>
</dbReference>
<dbReference type="Proteomes" id="UP000507470">
    <property type="component" value="Unassembled WGS sequence"/>
</dbReference>
<dbReference type="Gene3D" id="1.10.150.60">
    <property type="entry name" value="ARID DNA-binding domain"/>
    <property type="match status" value="1"/>
</dbReference>
<feature type="compositionally biased region" description="Polar residues" evidence="4">
    <location>
        <begin position="868"/>
        <end position="879"/>
    </location>
</feature>
<dbReference type="InterPro" id="IPR036431">
    <property type="entry name" value="ARID_dom_sf"/>
</dbReference>
<dbReference type="GO" id="GO:0005634">
    <property type="term" value="C:nucleus"/>
    <property type="evidence" value="ECO:0007669"/>
    <property type="project" value="TreeGrafter"/>
</dbReference>
<keyword evidence="7" id="KW-1185">Reference proteome</keyword>
<accession>A0A6J8B2Y7</accession>
<feature type="region of interest" description="Disordered" evidence="4">
    <location>
        <begin position="259"/>
        <end position="295"/>
    </location>
</feature>